<reference evidence="2" key="1">
    <citation type="journal article" date="2015" name="Proc. Natl. Acad. Sci. U.S.A.">
        <title>Genome sequencing of adzuki bean (Vigna angularis) provides insight into high starch and low fat accumulation and domestication.</title>
        <authorList>
            <person name="Yang K."/>
            <person name="Tian Z."/>
            <person name="Chen C."/>
            <person name="Luo L."/>
            <person name="Zhao B."/>
            <person name="Wang Z."/>
            <person name="Yu L."/>
            <person name="Li Y."/>
            <person name="Sun Y."/>
            <person name="Li W."/>
            <person name="Chen Y."/>
            <person name="Li Y."/>
            <person name="Zhang Y."/>
            <person name="Ai D."/>
            <person name="Zhao J."/>
            <person name="Shang C."/>
            <person name="Ma Y."/>
            <person name="Wu B."/>
            <person name="Wang M."/>
            <person name="Gao L."/>
            <person name="Sun D."/>
            <person name="Zhang P."/>
            <person name="Guo F."/>
            <person name="Wang W."/>
            <person name="Li Y."/>
            <person name="Wang J."/>
            <person name="Varshney R.K."/>
            <person name="Wang J."/>
            <person name="Ling H.Q."/>
            <person name="Wan P."/>
        </authorList>
    </citation>
    <scope>NUCLEOTIDE SEQUENCE</scope>
    <source>
        <strain evidence="2">cv. Jingnong 6</strain>
    </source>
</reference>
<evidence type="ECO:0000313" key="2">
    <source>
        <dbReference type="Proteomes" id="UP000053144"/>
    </source>
</evidence>
<organism evidence="1 2">
    <name type="scientific">Phaseolus angularis</name>
    <name type="common">Azuki bean</name>
    <name type="synonym">Vigna angularis</name>
    <dbReference type="NCBI Taxonomy" id="3914"/>
    <lineage>
        <taxon>Eukaryota</taxon>
        <taxon>Viridiplantae</taxon>
        <taxon>Streptophyta</taxon>
        <taxon>Embryophyta</taxon>
        <taxon>Tracheophyta</taxon>
        <taxon>Spermatophyta</taxon>
        <taxon>Magnoliopsida</taxon>
        <taxon>eudicotyledons</taxon>
        <taxon>Gunneridae</taxon>
        <taxon>Pentapetalae</taxon>
        <taxon>rosids</taxon>
        <taxon>fabids</taxon>
        <taxon>Fabales</taxon>
        <taxon>Fabaceae</taxon>
        <taxon>Papilionoideae</taxon>
        <taxon>50 kb inversion clade</taxon>
        <taxon>NPAAA clade</taxon>
        <taxon>indigoferoid/millettioid clade</taxon>
        <taxon>Phaseoleae</taxon>
        <taxon>Vigna</taxon>
    </lineage>
</organism>
<dbReference type="AlphaFoldDB" id="A0A0L9TAA1"/>
<dbReference type="Gramene" id="KOM27442">
    <property type="protein sequence ID" value="KOM27442"/>
    <property type="gene ID" value="LR48_Vigan406s025200"/>
</dbReference>
<accession>A0A0L9TAA1</accession>
<dbReference type="EMBL" id="KQ258371">
    <property type="protein sequence ID" value="KOM27442.1"/>
    <property type="molecule type" value="Genomic_DNA"/>
</dbReference>
<proteinExistence type="predicted"/>
<protein>
    <submittedName>
        <fullName evidence="1">Uncharacterized protein</fullName>
    </submittedName>
</protein>
<dbReference type="Proteomes" id="UP000053144">
    <property type="component" value="Unassembled WGS sequence"/>
</dbReference>
<evidence type="ECO:0000313" key="1">
    <source>
        <dbReference type="EMBL" id="KOM27442.1"/>
    </source>
</evidence>
<gene>
    <name evidence="1" type="ORF">LR48_Vigan406s025200</name>
</gene>
<name>A0A0L9TAA1_PHAAN</name>
<sequence>MFLAMMKILRLEMEASPSQMPHLTKVVDVNLADGTVEKGKDEIPVPSPPIPEVATLLHSLQDASKGIVISSGKKRKGVEVLVNEDNIDKIGRIDRSPEVHTRGNGDVQLEQTYYLRREKEKLGDQTWNDEDLIQKEGEEAITAVLIGGGNLRRRAGTRSGSGGNGDSCGGAWRRVRAPIAAIFVRRWSPGRDASDGVVTGRFWCSGDGGGGDGGDGSGGDATTAAVMGAGDRGVDWNYSCALDTI</sequence>